<sequence length="100" mass="11685">MPSQPGAAVLARMLQEIRQLHLYRNFEVERAAFCPSTGYVRSYRFVNKCTNSFVICYFHYPSMFWNMQHMRTGPLFKYITCEFSILLPVYARIGAILSTS</sequence>
<evidence type="ECO:0000313" key="2">
    <source>
        <dbReference type="Proteomes" id="UP000822688"/>
    </source>
</evidence>
<dbReference type="AlphaFoldDB" id="A0A8T0GRB1"/>
<protein>
    <submittedName>
        <fullName evidence="1">Uncharacterized protein</fullName>
    </submittedName>
</protein>
<dbReference type="Proteomes" id="UP000822688">
    <property type="component" value="Chromosome 9"/>
</dbReference>
<proteinExistence type="predicted"/>
<organism evidence="1 2">
    <name type="scientific">Ceratodon purpureus</name>
    <name type="common">Fire moss</name>
    <name type="synonym">Dicranum purpureum</name>
    <dbReference type="NCBI Taxonomy" id="3225"/>
    <lineage>
        <taxon>Eukaryota</taxon>
        <taxon>Viridiplantae</taxon>
        <taxon>Streptophyta</taxon>
        <taxon>Embryophyta</taxon>
        <taxon>Bryophyta</taxon>
        <taxon>Bryophytina</taxon>
        <taxon>Bryopsida</taxon>
        <taxon>Dicranidae</taxon>
        <taxon>Pseudoditrichales</taxon>
        <taxon>Ditrichaceae</taxon>
        <taxon>Ceratodon</taxon>
    </lineage>
</organism>
<accession>A0A8T0GRB1</accession>
<reference evidence="1" key="1">
    <citation type="submission" date="2020-06" db="EMBL/GenBank/DDBJ databases">
        <title>WGS assembly of Ceratodon purpureus strain R40.</title>
        <authorList>
            <person name="Carey S.B."/>
            <person name="Jenkins J."/>
            <person name="Shu S."/>
            <person name="Lovell J.T."/>
            <person name="Sreedasyam A."/>
            <person name="Maumus F."/>
            <person name="Tiley G.P."/>
            <person name="Fernandez-Pozo N."/>
            <person name="Barry K."/>
            <person name="Chen C."/>
            <person name="Wang M."/>
            <person name="Lipzen A."/>
            <person name="Daum C."/>
            <person name="Saski C.A."/>
            <person name="Payton A.C."/>
            <person name="Mcbreen J.C."/>
            <person name="Conrad R.E."/>
            <person name="Kollar L.M."/>
            <person name="Olsson S."/>
            <person name="Huttunen S."/>
            <person name="Landis J.B."/>
            <person name="Wickett N.J."/>
            <person name="Johnson M.G."/>
            <person name="Rensing S.A."/>
            <person name="Grimwood J."/>
            <person name="Schmutz J."/>
            <person name="Mcdaniel S.F."/>
        </authorList>
    </citation>
    <scope>NUCLEOTIDE SEQUENCE</scope>
    <source>
        <strain evidence="1">R40</strain>
    </source>
</reference>
<dbReference type="EMBL" id="CM026430">
    <property type="protein sequence ID" value="KAG0561530.1"/>
    <property type="molecule type" value="Genomic_DNA"/>
</dbReference>
<comment type="caution">
    <text evidence="1">The sequence shown here is derived from an EMBL/GenBank/DDBJ whole genome shotgun (WGS) entry which is preliminary data.</text>
</comment>
<keyword evidence="2" id="KW-1185">Reference proteome</keyword>
<evidence type="ECO:0000313" key="1">
    <source>
        <dbReference type="EMBL" id="KAG0561530.1"/>
    </source>
</evidence>
<gene>
    <name evidence="1" type="ORF">KC19_9G070800</name>
</gene>
<name>A0A8T0GRB1_CERPU</name>